<gene>
    <name evidence="3" type="ORF">DKT75_07130</name>
</gene>
<comment type="caution">
    <text evidence="3">The sequence shown here is derived from an EMBL/GenBank/DDBJ whole genome shotgun (WGS) entry which is preliminary data.</text>
</comment>
<evidence type="ECO:0000313" key="3">
    <source>
        <dbReference type="EMBL" id="PWQ97305.1"/>
    </source>
</evidence>
<dbReference type="GO" id="GO:0004519">
    <property type="term" value="F:endonuclease activity"/>
    <property type="evidence" value="ECO:0007669"/>
    <property type="project" value="InterPro"/>
</dbReference>
<organism evidence="3 4">
    <name type="scientific">Leucothrix arctica</name>
    <dbReference type="NCBI Taxonomy" id="1481894"/>
    <lineage>
        <taxon>Bacteria</taxon>
        <taxon>Pseudomonadati</taxon>
        <taxon>Pseudomonadota</taxon>
        <taxon>Gammaproteobacteria</taxon>
        <taxon>Thiotrichales</taxon>
        <taxon>Thiotrichaceae</taxon>
        <taxon>Leucothrix</taxon>
    </lineage>
</organism>
<evidence type="ECO:0000259" key="2">
    <source>
        <dbReference type="Pfam" id="PF20720"/>
    </source>
</evidence>
<protein>
    <submittedName>
        <fullName evidence="3">Uncharacterized protein</fullName>
    </submittedName>
</protein>
<dbReference type="InterPro" id="IPR049050">
    <property type="entry name" value="nSTAND3"/>
</dbReference>
<name>A0A317CF86_9GAMM</name>
<dbReference type="AlphaFoldDB" id="A0A317CF86"/>
<feature type="domain" description="Novel STAND NTPase 3" evidence="2">
    <location>
        <begin position="171"/>
        <end position="327"/>
    </location>
</feature>
<evidence type="ECO:0000259" key="1">
    <source>
        <dbReference type="Pfam" id="PF04471"/>
    </source>
</evidence>
<reference evidence="3 4" key="1">
    <citation type="submission" date="2018-05" db="EMBL/GenBank/DDBJ databases">
        <title>Leucothrix arctica sp. nov., isolated from Arctic seawater.</title>
        <authorList>
            <person name="Choi A."/>
            <person name="Baek K."/>
        </authorList>
    </citation>
    <scope>NUCLEOTIDE SEQUENCE [LARGE SCALE GENOMIC DNA]</scope>
    <source>
        <strain evidence="3 4">IMCC9719</strain>
    </source>
</reference>
<accession>A0A317CF86</accession>
<evidence type="ECO:0000313" key="4">
    <source>
        <dbReference type="Proteomes" id="UP000245506"/>
    </source>
</evidence>
<dbReference type="EMBL" id="QGKL01000021">
    <property type="protein sequence ID" value="PWQ97305.1"/>
    <property type="molecule type" value="Genomic_DNA"/>
</dbReference>
<dbReference type="GO" id="GO:0003677">
    <property type="term" value="F:DNA binding"/>
    <property type="evidence" value="ECO:0007669"/>
    <property type="project" value="InterPro"/>
</dbReference>
<dbReference type="InterPro" id="IPR027417">
    <property type="entry name" value="P-loop_NTPase"/>
</dbReference>
<proteinExistence type="predicted"/>
<dbReference type="Gene3D" id="3.40.50.300">
    <property type="entry name" value="P-loop containing nucleotide triphosphate hydrolases"/>
    <property type="match status" value="1"/>
</dbReference>
<dbReference type="OrthoDB" id="9806903at2"/>
<dbReference type="Proteomes" id="UP000245506">
    <property type="component" value="Unassembled WGS sequence"/>
</dbReference>
<dbReference type="CDD" id="cd00009">
    <property type="entry name" value="AAA"/>
    <property type="match status" value="1"/>
</dbReference>
<sequence>MSDLTNLSWEDFEDLCLDIAKYETGMRFSAFGPGADGGEDGRHSKGDDLTVIQCKHYVGSSFDSLVSAVKKEVKNLKRLKPKRYLFFTSQLLSKTQWDKLKKILDPYLLYDEDLWTQKDIEGALRTHPDILKSHFKLWLSGTAILEKVLHSGLEEFTKATKEEILDQVKMYVTNKSFDEALSKLESEKVLIISGPPGVGKTTLAKMVSYKYLGNDFSFFAIRSLEEGFSKIGKDKPIVFYFDDFLGRIELRKRSLSEQDSELATFVNRIKKSKNARFILTTRSHIFEEARLVSDYIDHSRFQLAKYILDVGIYTRRIKASIFYQHLNVSNLSQKHFAALLEGDWLKTIIDHPNYNPRLISYVSSDMPEEIEAVDYPEHIHNILKKPDVVWKKPYRGLSPKSQDLLITLYFSNQYGASIDSLKKSYDKVHRVISIHYNQPLGLNDFEEAIQILESGFIKIENKKIDFINPSIRDFLKENLRDLNLLSILTKDIWCPSWANNLWKYTDQVMGYGNEKRGELALNFLEFSHDLDTVFSNLPSIRKNTYSYDNLSFIKRLELLLNWWYASEEVLFLKKISDILKNNSILLEGSEANNLPYIYYMVKSSLDYIIEEAESLELSEDTQGERFKKLLEVKTVMFSLLALVESRLELSLTEVRDVDEKIALKRNIDDHMYDDIKSIVYNKIDNQISQEFELVESHIDNYETKDELLEYLESLKTLSSVSEYSYDDAETVIEDRINNLEEEEVAEEIIENVPTYKSSEIEFNEDSIKSLFSNLIVPV</sequence>
<dbReference type="InterPro" id="IPR007560">
    <property type="entry name" value="Restrct_endonuc_IV_Mrr"/>
</dbReference>
<dbReference type="Pfam" id="PF04471">
    <property type="entry name" value="Mrr_cat"/>
    <property type="match status" value="1"/>
</dbReference>
<dbReference type="RefSeq" id="WP_109822733.1">
    <property type="nucleotide sequence ID" value="NZ_QGKL01000021.1"/>
</dbReference>
<keyword evidence="4" id="KW-1185">Reference proteome</keyword>
<dbReference type="GO" id="GO:0009307">
    <property type="term" value="P:DNA restriction-modification system"/>
    <property type="evidence" value="ECO:0007669"/>
    <property type="project" value="InterPro"/>
</dbReference>
<dbReference type="SUPFAM" id="SSF52540">
    <property type="entry name" value="P-loop containing nucleoside triphosphate hydrolases"/>
    <property type="match status" value="1"/>
</dbReference>
<feature type="domain" description="Restriction endonuclease type IV Mrr" evidence="1">
    <location>
        <begin position="5"/>
        <end position="94"/>
    </location>
</feature>
<dbReference type="Pfam" id="PF20720">
    <property type="entry name" value="nSTAND3"/>
    <property type="match status" value="1"/>
</dbReference>